<sequence length="311" mass="35578">MRYFLKAFNVLGFNISKQVVVMFFSTISFALCYNTLVIFIEQSMGWESQVYEGLSFVEKWFKTLTGSILFFIIWGLLYFAYHYVSNWQKHKMNEMRLENVVKELELKTIKAHINPHFIFNALNGIRALIDLDPEAARNAITQLSHLMRSTMNAGKQELVPLEQELGIIQNYLALEKIRFDERLSVITEIQEETLNNKVPPMMLQTLVENAIKHGISKLVKGGVITITSKIRDRYHEVIVKNTGTFSAVRNIDEGEGFGLTSTRSRLQLLFGKDAKFDIFENKADNEVVAMVLMPVSHESAAGINNKSTLEK</sequence>
<dbReference type="InterPro" id="IPR010559">
    <property type="entry name" value="Sig_transdc_His_kin_internal"/>
</dbReference>
<protein>
    <submittedName>
        <fullName evidence="3">Histidine kinase</fullName>
    </submittedName>
</protein>
<proteinExistence type="predicted"/>
<feature type="domain" description="Signal transduction histidine kinase internal region" evidence="2">
    <location>
        <begin position="105"/>
        <end position="183"/>
    </location>
</feature>
<keyword evidence="1" id="KW-1133">Transmembrane helix</keyword>
<evidence type="ECO:0000256" key="1">
    <source>
        <dbReference type="SAM" id="Phobius"/>
    </source>
</evidence>
<dbReference type="Gene3D" id="3.30.565.10">
    <property type="entry name" value="Histidine kinase-like ATPase, C-terminal domain"/>
    <property type="match status" value="1"/>
</dbReference>
<dbReference type="PANTHER" id="PTHR34220:SF7">
    <property type="entry name" value="SENSOR HISTIDINE KINASE YPDA"/>
    <property type="match status" value="1"/>
</dbReference>
<dbReference type="RefSeq" id="WP_407032144.1">
    <property type="nucleotide sequence ID" value="NZ_JAQGEF010000017.1"/>
</dbReference>
<organism evidence="3 4">
    <name type="scientific">Polluticaenibacter yanchengensis</name>
    <dbReference type="NCBI Taxonomy" id="3014562"/>
    <lineage>
        <taxon>Bacteria</taxon>
        <taxon>Pseudomonadati</taxon>
        <taxon>Bacteroidota</taxon>
        <taxon>Chitinophagia</taxon>
        <taxon>Chitinophagales</taxon>
        <taxon>Chitinophagaceae</taxon>
        <taxon>Polluticaenibacter</taxon>
    </lineage>
</organism>
<feature type="transmembrane region" description="Helical" evidence="1">
    <location>
        <begin position="60"/>
        <end position="81"/>
    </location>
</feature>
<keyword evidence="1" id="KW-0472">Membrane</keyword>
<evidence type="ECO:0000313" key="3">
    <source>
        <dbReference type="EMBL" id="MDA3615816.1"/>
    </source>
</evidence>
<accession>A0ABT4ULT7</accession>
<comment type="caution">
    <text evidence="3">The sequence shown here is derived from an EMBL/GenBank/DDBJ whole genome shotgun (WGS) entry which is preliminary data.</text>
</comment>
<reference evidence="3 4" key="1">
    <citation type="submission" date="2022-12" db="EMBL/GenBank/DDBJ databases">
        <title>Chitinophagaceae gen. sp. nov., a new member of the family Chitinophagaceae, isolated from soil in a chemical factory.</title>
        <authorList>
            <person name="Ke Z."/>
        </authorList>
    </citation>
    <scope>NUCLEOTIDE SEQUENCE [LARGE SCALE GENOMIC DNA]</scope>
    <source>
        <strain evidence="3 4">LY-5</strain>
    </source>
</reference>
<keyword evidence="3" id="KW-0418">Kinase</keyword>
<dbReference type="InterPro" id="IPR050640">
    <property type="entry name" value="Bact_2-comp_sensor_kinase"/>
</dbReference>
<gene>
    <name evidence="3" type="ORF">O3P16_13435</name>
</gene>
<dbReference type="SUPFAM" id="SSF55874">
    <property type="entry name" value="ATPase domain of HSP90 chaperone/DNA topoisomerase II/histidine kinase"/>
    <property type="match status" value="1"/>
</dbReference>
<keyword evidence="3" id="KW-0808">Transferase</keyword>
<evidence type="ECO:0000259" key="2">
    <source>
        <dbReference type="Pfam" id="PF06580"/>
    </source>
</evidence>
<dbReference type="EMBL" id="JAQGEF010000017">
    <property type="protein sequence ID" value="MDA3615816.1"/>
    <property type="molecule type" value="Genomic_DNA"/>
</dbReference>
<keyword evidence="1" id="KW-0812">Transmembrane</keyword>
<dbReference type="PANTHER" id="PTHR34220">
    <property type="entry name" value="SENSOR HISTIDINE KINASE YPDA"/>
    <property type="match status" value="1"/>
</dbReference>
<keyword evidence="4" id="KW-1185">Reference proteome</keyword>
<dbReference type="GO" id="GO:0016301">
    <property type="term" value="F:kinase activity"/>
    <property type="evidence" value="ECO:0007669"/>
    <property type="project" value="UniProtKB-KW"/>
</dbReference>
<dbReference type="Proteomes" id="UP001210231">
    <property type="component" value="Unassembled WGS sequence"/>
</dbReference>
<feature type="transmembrane region" description="Helical" evidence="1">
    <location>
        <begin position="20"/>
        <end position="40"/>
    </location>
</feature>
<evidence type="ECO:0000313" key="4">
    <source>
        <dbReference type="Proteomes" id="UP001210231"/>
    </source>
</evidence>
<dbReference type="InterPro" id="IPR036890">
    <property type="entry name" value="HATPase_C_sf"/>
</dbReference>
<name>A0ABT4ULT7_9BACT</name>
<dbReference type="Pfam" id="PF06580">
    <property type="entry name" value="His_kinase"/>
    <property type="match status" value="1"/>
</dbReference>